<dbReference type="Gene3D" id="6.10.250.690">
    <property type="match status" value="1"/>
</dbReference>
<feature type="modified residue" description="4-aspartylphosphate" evidence="2">
    <location>
        <position position="52"/>
    </location>
</feature>
<keyword evidence="1 3" id="KW-0238">DNA-binding</keyword>
<dbReference type="EMBL" id="JAJQKU010000001">
    <property type="protein sequence ID" value="MCD9095369.1"/>
    <property type="molecule type" value="Genomic_DNA"/>
</dbReference>
<dbReference type="SUPFAM" id="SSF46894">
    <property type="entry name" value="C-terminal effector domain of the bipartite response regulators"/>
    <property type="match status" value="1"/>
</dbReference>
<protein>
    <submittedName>
        <fullName evidence="6">Response regulator transcription factor</fullName>
    </submittedName>
</protein>
<evidence type="ECO:0000313" key="6">
    <source>
        <dbReference type="EMBL" id="MCD9095369.1"/>
    </source>
</evidence>
<dbReference type="Gene3D" id="1.10.10.10">
    <property type="entry name" value="Winged helix-like DNA-binding domain superfamily/Winged helix DNA-binding domain"/>
    <property type="match status" value="1"/>
</dbReference>
<evidence type="ECO:0000259" key="4">
    <source>
        <dbReference type="PROSITE" id="PS50110"/>
    </source>
</evidence>
<dbReference type="InterPro" id="IPR001789">
    <property type="entry name" value="Sig_transdc_resp-reg_receiver"/>
</dbReference>
<comment type="caution">
    <text evidence="6">The sequence shown here is derived from an EMBL/GenBank/DDBJ whole genome shotgun (WGS) entry which is preliminary data.</text>
</comment>
<dbReference type="InterPro" id="IPR001867">
    <property type="entry name" value="OmpR/PhoB-type_DNA-bd"/>
</dbReference>
<accession>A0ABS8U8A8</accession>
<dbReference type="PROSITE" id="PS51755">
    <property type="entry name" value="OMPR_PHOB"/>
    <property type="match status" value="1"/>
</dbReference>
<reference evidence="6" key="1">
    <citation type="submission" date="2021-12" db="EMBL/GenBank/DDBJ databases">
        <authorList>
            <person name="Ulrich A."/>
        </authorList>
    </citation>
    <scope>NUCLEOTIDE SEQUENCE</scope>
    <source>
        <strain evidence="6">A1P009</strain>
    </source>
</reference>
<dbReference type="CDD" id="cd00383">
    <property type="entry name" value="trans_reg_C"/>
    <property type="match status" value="1"/>
</dbReference>
<evidence type="ECO:0000256" key="3">
    <source>
        <dbReference type="PROSITE-ProRule" id="PRU01091"/>
    </source>
</evidence>
<dbReference type="PANTHER" id="PTHR48111">
    <property type="entry name" value="REGULATOR OF RPOS"/>
    <property type="match status" value="1"/>
</dbReference>
<dbReference type="Pfam" id="PF00072">
    <property type="entry name" value="Response_reg"/>
    <property type="match status" value="1"/>
</dbReference>
<evidence type="ECO:0000256" key="2">
    <source>
        <dbReference type="PROSITE-ProRule" id="PRU00169"/>
    </source>
</evidence>
<dbReference type="RefSeq" id="WP_232133922.1">
    <property type="nucleotide sequence ID" value="NZ_CP089507.1"/>
</dbReference>
<dbReference type="SMART" id="SM00448">
    <property type="entry name" value="REC"/>
    <property type="match status" value="1"/>
</dbReference>
<gene>
    <name evidence="6" type="ORF">LTT95_00220</name>
</gene>
<dbReference type="InterPro" id="IPR039420">
    <property type="entry name" value="WalR-like"/>
</dbReference>
<dbReference type="Pfam" id="PF00486">
    <property type="entry name" value="Trans_reg_C"/>
    <property type="match status" value="1"/>
</dbReference>
<dbReference type="SMART" id="SM00862">
    <property type="entry name" value="Trans_reg_C"/>
    <property type="match status" value="1"/>
</dbReference>
<evidence type="ECO:0000259" key="5">
    <source>
        <dbReference type="PROSITE" id="PS51755"/>
    </source>
</evidence>
<sequence>MNRIALIEDHERLADLIVRGLQPAGIVVDVFHTMESAWHPLNERDYGALIVDRGLPGGDGLDLVRRLRVDGCRTPCLILTARDALRDRVDGLEAGADDYLAKPFAMEELLARVRALLRRPPAMQPTEMTRGGLRVIPEAGCMAVGDEVVTLSPAELQLIICLVRADGQPVRRQSLEQAAWGLTDAVTPNALDVAVHRLRRKLTAIDAALFLENIRGHGFALRDVDAPR</sequence>
<organism evidence="6 7">
    <name type="scientific">Luteimonas fraxinea</name>
    <dbReference type="NCBI Taxonomy" id="2901869"/>
    <lineage>
        <taxon>Bacteria</taxon>
        <taxon>Pseudomonadati</taxon>
        <taxon>Pseudomonadota</taxon>
        <taxon>Gammaproteobacteria</taxon>
        <taxon>Lysobacterales</taxon>
        <taxon>Lysobacteraceae</taxon>
        <taxon>Luteimonas</taxon>
    </lineage>
</organism>
<dbReference type="Proteomes" id="UP001430360">
    <property type="component" value="Unassembled WGS sequence"/>
</dbReference>
<keyword evidence="7" id="KW-1185">Reference proteome</keyword>
<reference evidence="6" key="2">
    <citation type="journal article" date="2022" name="Syst. Appl. Microbiol.">
        <title>Physiological and genomic characterisation of Luteimonas fraxinea sp. nov., a bacterial species associated with trees tolerant to ash dieback.</title>
        <authorList>
            <person name="Ulrich K."/>
            <person name="Becker R."/>
            <person name="Behrendt U."/>
            <person name="Kube M."/>
            <person name="Schneck V."/>
            <person name="Ulrich A."/>
        </authorList>
    </citation>
    <scope>NUCLEOTIDE SEQUENCE</scope>
    <source>
        <strain evidence="6">A1P009</strain>
    </source>
</reference>
<dbReference type="PROSITE" id="PS50110">
    <property type="entry name" value="RESPONSE_REGULATORY"/>
    <property type="match status" value="1"/>
</dbReference>
<name>A0ABS8U8A8_9GAMM</name>
<dbReference type="InterPro" id="IPR016032">
    <property type="entry name" value="Sig_transdc_resp-reg_C-effctor"/>
</dbReference>
<dbReference type="InterPro" id="IPR036388">
    <property type="entry name" value="WH-like_DNA-bd_sf"/>
</dbReference>
<dbReference type="SUPFAM" id="SSF52172">
    <property type="entry name" value="CheY-like"/>
    <property type="match status" value="1"/>
</dbReference>
<evidence type="ECO:0000256" key="1">
    <source>
        <dbReference type="ARBA" id="ARBA00023125"/>
    </source>
</evidence>
<dbReference type="InterPro" id="IPR011006">
    <property type="entry name" value="CheY-like_superfamily"/>
</dbReference>
<feature type="domain" description="OmpR/PhoB-type" evidence="5">
    <location>
        <begin position="125"/>
        <end position="223"/>
    </location>
</feature>
<feature type="domain" description="Response regulatory" evidence="4">
    <location>
        <begin position="3"/>
        <end position="117"/>
    </location>
</feature>
<evidence type="ECO:0000313" key="7">
    <source>
        <dbReference type="Proteomes" id="UP001430360"/>
    </source>
</evidence>
<dbReference type="PANTHER" id="PTHR48111:SF36">
    <property type="entry name" value="TRANSCRIPTIONAL REGULATORY PROTEIN CUTR"/>
    <property type="match status" value="1"/>
</dbReference>
<keyword evidence="2" id="KW-0597">Phosphoprotein</keyword>
<dbReference type="Gene3D" id="3.40.50.2300">
    <property type="match status" value="1"/>
</dbReference>
<feature type="DNA-binding region" description="OmpR/PhoB-type" evidence="3">
    <location>
        <begin position="125"/>
        <end position="223"/>
    </location>
</feature>
<proteinExistence type="predicted"/>